<dbReference type="Proteomes" id="UP000184139">
    <property type="component" value="Unassembled WGS sequence"/>
</dbReference>
<accession>A0A1M5Y963</accession>
<dbReference type="NCBIfam" id="NF045662">
    <property type="entry name" value="DVU0298_fam"/>
    <property type="match status" value="1"/>
</dbReference>
<feature type="region of interest" description="Disordered" evidence="1">
    <location>
        <begin position="235"/>
        <end position="255"/>
    </location>
</feature>
<protein>
    <recommendedName>
        <fullName evidence="4">HEAT repeat domain-containing protein</fullName>
    </recommendedName>
</protein>
<evidence type="ECO:0000313" key="3">
    <source>
        <dbReference type="Proteomes" id="UP000184139"/>
    </source>
</evidence>
<proteinExistence type="predicted"/>
<reference evidence="2 3" key="1">
    <citation type="submission" date="2016-11" db="EMBL/GenBank/DDBJ databases">
        <authorList>
            <person name="Jaros S."/>
            <person name="Januszkiewicz K."/>
            <person name="Wedrychowicz H."/>
        </authorList>
    </citation>
    <scope>NUCLEOTIDE SEQUENCE [LARGE SCALE GENOMIC DNA]</scope>
    <source>
        <strain evidence="2 3">DSM 9705</strain>
    </source>
</reference>
<dbReference type="InterPro" id="IPR016024">
    <property type="entry name" value="ARM-type_fold"/>
</dbReference>
<sequence length="255" mass="28323">MSSQRLQKKRIVTELLRSLSPAELADKLRALPSRDVINPLFSCLCHPDELVRWRAVTGFGIVVPAITERDPEEGRVIMRRFIWMLNDESGGIGWGAPEAMAEVMAASQLLADEYLHMLVSYTLDDGPELHQHGNFLEHEILQEGVLWGICRVAPLYPEQVLALGVADKCGGYFSSERSGIRALTCRLSGLLALSRYRRQLDELTADSAAVRLYEDGLLRDYRVADLAEQAVRAIDRHQDASKPGGSDATGSPPRQ</sequence>
<keyword evidence="3" id="KW-1185">Reference proteome</keyword>
<evidence type="ECO:0000313" key="2">
    <source>
        <dbReference type="EMBL" id="SHI08378.1"/>
    </source>
</evidence>
<dbReference type="STRING" id="1121409.SAMN02745124_03743"/>
<dbReference type="InterPro" id="IPR054701">
    <property type="entry name" value="DVU0298-like"/>
</dbReference>
<evidence type="ECO:0008006" key="4">
    <source>
        <dbReference type="Google" id="ProtNLM"/>
    </source>
</evidence>
<dbReference type="SUPFAM" id="SSF48371">
    <property type="entry name" value="ARM repeat"/>
    <property type="match status" value="1"/>
</dbReference>
<evidence type="ECO:0000256" key="1">
    <source>
        <dbReference type="SAM" id="MobiDB-lite"/>
    </source>
</evidence>
<dbReference type="RefSeq" id="WP_073378492.1">
    <property type="nucleotide sequence ID" value="NZ_FQXS01000030.1"/>
</dbReference>
<organism evidence="2 3">
    <name type="scientific">Desulfofustis glycolicus DSM 9705</name>
    <dbReference type="NCBI Taxonomy" id="1121409"/>
    <lineage>
        <taxon>Bacteria</taxon>
        <taxon>Pseudomonadati</taxon>
        <taxon>Thermodesulfobacteriota</taxon>
        <taxon>Desulfobulbia</taxon>
        <taxon>Desulfobulbales</taxon>
        <taxon>Desulfocapsaceae</taxon>
        <taxon>Desulfofustis</taxon>
    </lineage>
</organism>
<dbReference type="AlphaFoldDB" id="A0A1M5Y963"/>
<dbReference type="OrthoDB" id="5430983at2"/>
<dbReference type="EMBL" id="FQXS01000030">
    <property type="protein sequence ID" value="SHI08378.1"/>
    <property type="molecule type" value="Genomic_DNA"/>
</dbReference>
<name>A0A1M5Y963_9BACT</name>
<gene>
    <name evidence="2" type="ORF">SAMN02745124_03743</name>
</gene>